<dbReference type="OrthoDB" id="9792681at2"/>
<gene>
    <name evidence="1" type="ORF">DL346_10720</name>
</gene>
<evidence type="ECO:0000313" key="2">
    <source>
        <dbReference type="Proteomes" id="UP000249260"/>
    </source>
</evidence>
<dbReference type="InterPro" id="IPR003832">
    <property type="entry name" value="DUF212"/>
</dbReference>
<dbReference type="RefSeq" id="WP_112882121.1">
    <property type="nucleotide sequence ID" value="NZ_QLUW01000002.1"/>
</dbReference>
<keyword evidence="2" id="KW-1185">Reference proteome</keyword>
<evidence type="ECO:0000313" key="1">
    <source>
        <dbReference type="EMBL" id="RAP75896.1"/>
    </source>
</evidence>
<dbReference type="AlphaFoldDB" id="A0A328U7A0"/>
<sequence>MSIVHNLPLWAAILAIVTAQAIKVPIAYFVSRKWNLSLAFTTGGMPSSHSAAVVSLATAIGLDQGWSSTGFAIASVVGAITMYDAIGIRRQAGIHAVYLNQVIHSLREVHSDRPTMFANAGKLKELLGHYPIEVGIGAIWGALVGIFLNYCFA</sequence>
<proteinExistence type="predicted"/>
<dbReference type="PANTHER" id="PTHR31446">
    <property type="entry name" value="ACID PHOSPHATASE/VANADIUM-DEPENDENT HALOPEROXIDASE-RELATED PROTEIN"/>
    <property type="match status" value="1"/>
</dbReference>
<dbReference type="Pfam" id="PF02681">
    <property type="entry name" value="DUF212"/>
    <property type="match status" value="1"/>
</dbReference>
<dbReference type="PANTHER" id="PTHR31446:SF29">
    <property type="entry name" value="ACID PHOSPHATASE_VANADIUM-DEPENDENT HALOPEROXIDASE-RELATED PROTEIN"/>
    <property type="match status" value="1"/>
</dbReference>
<name>A0A328U7A0_9BACL</name>
<comment type="caution">
    <text evidence="1">The sequence shown here is derived from an EMBL/GenBank/DDBJ whole genome shotgun (WGS) entry which is preliminary data.</text>
</comment>
<dbReference type="EMBL" id="QLUW01000002">
    <property type="protein sequence ID" value="RAP75896.1"/>
    <property type="molecule type" value="Genomic_DNA"/>
</dbReference>
<reference evidence="1 2" key="1">
    <citation type="submission" date="2018-06" db="EMBL/GenBank/DDBJ databases">
        <title>Paenibacillus montanisoli sp. nov., isolated from mountain area soil.</title>
        <authorList>
            <person name="Wu M."/>
        </authorList>
    </citation>
    <scope>NUCLEOTIDE SEQUENCE [LARGE SCALE GENOMIC DNA]</scope>
    <source>
        <strain evidence="1 2">RA17</strain>
    </source>
</reference>
<organism evidence="1 2">
    <name type="scientific">Paenibacillus montanisoli</name>
    <dbReference type="NCBI Taxonomy" id="2081970"/>
    <lineage>
        <taxon>Bacteria</taxon>
        <taxon>Bacillati</taxon>
        <taxon>Bacillota</taxon>
        <taxon>Bacilli</taxon>
        <taxon>Bacillales</taxon>
        <taxon>Paenibacillaceae</taxon>
        <taxon>Paenibacillus</taxon>
    </lineage>
</organism>
<protein>
    <submittedName>
        <fullName evidence="1">Divergent PAP2 family protein</fullName>
    </submittedName>
</protein>
<accession>A0A328U7A0</accession>
<dbReference type="Proteomes" id="UP000249260">
    <property type="component" value="Unassembled WGS sequence"/>
</dbReference>